<feature type="transmembrane region" description="Helical" evidence="3">
    <location>
        <begin position="67"/>
        <end position="90"/>
    </location>
</feature>
<gene>
    <name evidence="4" type="primary">ycf36</name>
</gene>
<comment type="subcellular location">
    <subcellularLocation>
        <location evidence="1">Plastid</location>
    </subcellularLocation>
</comment>
<sequence>MSISKKICPVPFDQQPSNEFNYLKNSVTFSDSTINFIDAFKNLILLFILINLLLFIPGFYISIKSSFLIWEADVTFATFVLAIMLVRLYLGWSYVLKRLLSATIFYEESGWYDGQIWIKSADILIQDRLIGMYDVTPILTRIKKLLTFISFSLCLQSTLLIITFFS</sequence>
<dbReference type="PANTHER" id="PTHR34214:SF3">
    <property type="entry name" value="PROTEIN CONSERVED IN THE GREEN LINEAGE AND DIATOMS 27, CHLOROPLASTIC"/>
    <property type="match status" value="1"/>
</dbReference>
<dbReference type="EMBL" id="MH026108">
    <property type="protein sequence ID" value="QBX88639.1"/>
    <property type="molecule type" value="Genomic_DNA"/>
</dbReference>
<proteinExistence type="predicted"/>
<feature type="transmembrane region" description="Helical" evidence="3">
    <location>
        <begin position="43"/>
        <end position="61"/>
    </location>
</feature>
<dbReference type="PANTHER" id="PTHR34214">
    <property type="match status" value="1"/>
</dbReference>
<keyword evidence="3" id="KW-0812">Transmembrane</keyword>
<dbReference type="InterPro" id="IPR009631">
    <property type="entry name" value="CGLD27-like"/>
</dbReference>
<dbReference type="GO" id="GO:0009536">
    <property type="term" value="C:plastid"/>
    <property type="evidence" value="ECO:0007669"/>
    <property type="project" value="UniProtKB-SubCell"/>
</dbReference>
<reference evidence="4" key="1">
    <citation type="journal article" date="2019" name="Phycologia">
        <title>Chloroplast and mitochondrial genomes of Balbiania investiens (Balbianiales, Nemaliophycidae).</title>
        <authorList>
            <person name="Evans J.R."/>
            <person name="StAmour N."/>
            <person name="Verbruggen H."/>
            <person name="Salomaki E.D."/>
            <person name="Vis M.L."/>
        </authorList>
    </citation>
    <scope>NUCLEOTIDE SEQUENCE</scope>
</reference>
<evidence type="ECO:0000256" key="3">
    <source>
        <dbReference type="SAM" id="Phobius"/>
    </source>
</evidence>
<name>A0A4D6BNT5_9FLOR</name>
<dbReference type="GeneID" id="40138796"/>
<evidence type="ECO:0000256" key="1">
    <source>
        <dbReference type="ARBA" id="ARBA00004474"/>
    </source>
</evidence>
<keyword evidence="2 4" id="KW-0934">Plastid</keyword>
<feature type="transmembrane region" description="Helical" evidence="3">
    <location>
        <begin position="145"/>
        <end position="165"/>
    </location>
</feature>
<evidence type="ECO:0000256" key="2">
    <source>
        <dbReference type="ARBA" id="ARBA00022640"/>
    </source>
</evidence>
<keyword evidence="3" id="KW-0472">Membrane</keyword>
<keyword evidence="3" id="KW-1133">Transmembrane helix</keyword>
<dbReference type="AlphaFoldDB" id="A0A4D6BNT5"/>
<evidence type="ECO:0008006" key="5">
    <source>
        <dbReference type="Google" id="ProtNLM"/>
    </source>
</evidence>
<evidence type="ECO:0000313" key="4">
    <source>
        <dbReference type="EMBL" id="QBX88639.1"/>
    </source>
</evidence>
<dbReference type="Pfam" id="PF06799">
    <property type="entry name" value="CGLD27-like"/>
    <property type="match status" value="1"/>
</dbReference>
<organism evidence="4">
    <name type="scientific">Balbiania investiens</name>
    <dbReference type="NCBI Taxonomy" id="111861"/>
    <lineage>
        <taxon>Eukaryota</taxon>
        <taxon>Rhodophyta</taxon>
        <taxon>Florideophyceae</taxon>
        <taxon>Nemaliophycidae</taxon>
        <taxon>Balbianiales</taxon>
        <taxon>Balbianiaceae</taxon>
        <taxon>Balbiania</taxon>
    </lineage>
</organism>
<protein>
    <recommendedName>
        <fullName evidence="5">Ycf36</fullName>
    </recommendedName>
</protein>
<dbReference type="RefSeq" id="YP_009628856.1">
    <property type="nucleotide sequence ID" value="NC_042171.1"/>
</dbReference>
<geneLocation type="plastid" evidence="4"/>
<accession>A0A4D6BNT5</accession>